<keyword evidence="3" id="KW-0408">Iron</keyword>
<dbReference type="CDD" id="cd01110">
    <property type="entry name" value="HTH_SoxR"/>
    <property type="match status" value="1"/>
</dbReference>
<gene>
    <name evidence="9" type="primary">soxR</name>
    <name evidence="9" type="ORF">ACG04R_07200</name>
</gene>
<keyword evidence="4" id="KW-0411">Iron-sulfur</keyword>
<dbReference type="InterPro" id="IPR000551">
    <property type="entry name" value="MerR-type_HTH_dom"/>
</dbReference>
<keyword evidence="5" id="KW-0805">Transcription regulation</keyword>
<evidence type="ECO:0000313" key="10">
    <source>
        <dbReference type="Proteomes" id="UP001606134"/>
    </source>
</evidence>
<dbReference type="EMBL" id="JBIGIC010000003">
    <property type="protein sequence ID" value="MFG6486448.1"/>
    <property type="molecule type" value="Genomic_DNA"/>
</dbReference>
<dbReference type="PANTHER" id="PTHR30204:SF0">
    <property type="entry name" value="REDOX-SENSITIVE TRANSCRIPTIONAL ACTIVATOR SOXR"/>
    <property type="match status" value="1"/>
</dbReference>
<feature type="domain" description="HTH merR-type" evidence="8">
    <location>
        <begin position="24"/>
        <end position="92"/>
    </location>
</feature>
<dbReference type="Pfam" id="PF09278">
    <property type="entry name" value="MerR-DNA-bind"/>
    <property type="match status" value="1"/>
</dbReference>
<dbReference type="NCBIfam" id="TIGR01950">
    <property type="entry name" value="SoxR"/>
    <property type="match status" value="1"/>
</dbReference>
<dbReference type="RefSeq" id="WP_394407529.1">
    <property type="nucleotide sequence ID" value="NZ_JBIGIC010000003.1"/>
</dbReference>
<dbReference type="PANTHER" id="PTHR30204">
    <property type="entry name" value="REDOX-CYCLING DRUG-SENSING TRANSCRIPTIONAL ACTIVATOR SOXR"/>
    <property type="match status" value="1"/>
</dbReference>
<evidence type="ECO:0000256" key="1">
    <source>
        <dbReference type="ARBA" id="ARBA00022714"/>
    </source>
</evidence>
<comment type="caution">
    <text evidence="9">The sequence shown here is derived from an EMBL/GenBank/DDBJ whole genome shotgun (WGS) entry which is preliminary data.</text>
</comment>
<dbReference type="InterPro" id="IPR015358">
    <property type="entry name" value="Tscrpt_reg_MerR_DNA-bd"/>
</dbReference>
<reference evidence="9 10" key="1">
    <citation type="submission" date="2024-08" db="EMBL/GenBank/DDBJ databases">
        <authorList>
            <person name="Lu H."/>
        </authorList>
    </citation>
    <scope>NUCLEOTIDE SEQUENCE [LARGE SCALE GENOMIC DNA]</scope>
    <source>
        <strain evidence="9 10">BYS78W</strain>
    </source>
</reference>
<dbReference type="PRINTS" id="PR00040">
    <property type="entry name" value="HTHMERR"/>
</dbReference>
<keyword evidence="6" id="KW-0238">DNA-binding</keyword>
<dbReference type="InterPro" id="IPR010211">
    <property type="entry name" value="Redox-sen_tscrpt-act_SoxR"/>
</dbReference>
<dbReference type="SMART" id="SM00422">
    <property type="entry name" value="HTH_MERR"/>
    <property type="match status" value="1"/>
</dbReference>
<evidence type="ECO:0000256" key="6">
    <source>
        <dbReference type="ARBA" id="ARBA00023125"/>
    </source>
</evidence>
<evidence type="ECO:0000256" key="3">
    <source>
        <dbReference type="ARBA" id="ARBA00023004"/>
    </source>
</evidence>
<dbReference type="PROSITE" id="PS50937">
    <property type="entry name" value="HTH_MERR_2"/>
    <property type="match status" value="1"/>
</dbReference>
<organism evidence="9 10">
    <name type="scientific">Pelomonas candidula</name>
    <dbReference type="NCBI Taxonomy" id="3299025"/>
    <lineage>
        <taxon>Bacteria</taxon>
        <taxon>Pseudomonadati</taxon>
        <taxon>Pseudomonadota</taxon>
        <taxon>Betaproteobacteria</taxon>
        <taxon>Burkholderiales</taxon>
        <taxon>Sphaerotilaceae</taxon>
        <taxon>Roseateles</taxon>
    </lineage>
</organism>
<dbReference type="InterPro" id="IPR047057">
    <property type="entry name" value="MerR_fam"/>
</dbReference>
<dbReference type="InterPro" id="IPR009061">
    <property type="entry name" value="DNA-bd_dom_put_sf"/>
</dbReference>
<evidence type="ECO:0000256" key="4">
    <source>
        <dbReference type="ARBA" id="ARBA00023014"/>
    </source>
</evidence>
<sequence>MAAMLEVEANLKSSPAAPKTAAAPLTIGQLARRAGVATSALRFYEAEGLLAGSRSAGGHRQYPRHTLRRVAFIRAAQTVGLSLPQIKAALATLPDSRTPTKADWAKLSAGWAPLLDARIAALQELRRKLTGCIGCGCLSLKACSLYNPADKVSDEGAGARLLRIETER</sequence>
<proteinExistence type="predicted"/>
<accession>A0ABW7H954</accession>
<keyword evidence="1" id="KW-0001">2Fe-2S</keyword>
<keyword evidence="10" id="KW-1185">Reference proteome</keyword>
<evidence type="ECO:0000256" key="5">
    <source>
        <dbReference type="ARBA" id="ARBA00023015"/>
    </source>
</evidence>
<keyword evidence="7" id="KW-0804">Transcription</keyword>
<evidence type="ECO:0000256" key="2">
    <source>
        <dbReference type="ARBA" id="ARBA00022723"/>
    </source>
</evidence>
<evidence type="ECO:0000259" key="8">
    <source>
        <dbReference type="PROSITE" id="PS50937"/>
    </source>
</evidence>
<dbReference type="SUPFAM" id="SSF46955">
    <property type="entry name" value="Putative DNA-binding domain"/>
    <property type="match status" value="1"/>
</dbReference>
<evidence type="ECO:0000313" key="9">
    <source>
        <dbReference type="EMBL" id="MFG6486448.1"/>
    </source>
</evidence>
<evidence type="ECO:0000256" key="7">
    <source>
        <dbReference type="ARBA" id="ARBA00023163"/>
    </source>
</evidence>
<dbReference type="Gene3D" id="1.10.1660.10">
    <property type="match status" value="1"/>
</dbReference>
<dbReference type="Pfam" id="PF00376">
    <property type="entry name" value="MerR"/>
    <property type="match status" value="1"/>
</dbReference>
<name>A0ABW7H954_9BURK</name>
<dbReference type="PROSITE" id="PS00552">
    <property type="entry name" value="HTH_MERR_1"/>
    <property type="match status" value="1"/>
</dbReference>
<dbReference type="Proteomes" id="UP001606134">
    <property type="component" value="Unassembled WGS sequence"/>
</dbReference>
<protein>
    <submittedName>
        <fullName evidence="9">Redox-sensitive transcriptional activator SoxR</fullName>
    </submittedName>
</protein>
<keyword evidence="2" id="KW-0479">Metal-binding</keyword>